<dbReference type="InParanoid" id="C7ZMN8"/>
<proteinExistence type="predicted"/>
<evidence type="ECO:0000313" key="2">
    <source>
        <dbReference type="Proteomes" id="UP000005206"/>
    </source>
</evidence>
<sequence>MLSASAVPKSRIFGAAGIRHVQLSTPDSTISAMDADGLLWCNCRFKLAPNLRVPAGEPGLASINASHSLRAQHVRSWLVDNYQNNAAYGEFVPFSGGYRDSIWGAHQDGSMAEAMVVGPLERGSCVLPPKHGQESCQPHGCDWDPEEALLREFLIEGQDIYLACSLSTVHGGDAPTWASIDLTRAAVSDMARICKAWRGNVVGAGDHIKDDAMGITPCSVWSRGVEGTLQRMLAHSDTPPSMPPPAFGVRVRSFVRWFEGQGGRTLNGGRP</sequence>
<dbReference type="RefSeq" id="XP_003040416.1">
    <property type="nucleotide sequence ID" value="XM_003040370.1"/>
</dbReference>
<organism evidence="1 2">
    <name type="scientific">Fusarium vanettenii (strain ATCC MYA-4622 / CBS 123669 / FGSC 9596 / NRRL 45880 / 77-13-4)</name>
    <name type="common">Fusarium solani subsp. pisi</name>
    <dbReference type="NCBI Taxonomy" id="660122"/>
    <lineage>
        <taxon>Eukaryota</taxon>
        <taxon>Fungi</taxon>
        <taxon>Dikarya</taxon>
        <taxon>Ascomycota</taxon>
        <taxon>Pezizomycotina</taxon>
        <taxon>Sordariomycetes</taxon>
        <taxon>Hypocreomycetidae</taxon>
        <taxon>Hypocreales</taxon>
        <taxon>Nectriaceae</taxon>
        <taxon>Fusarium</taxon>
        <taxon>Fusarium solani species complex</taxon>
        <taxon>Fusarium vanettenii</taxon>
    </lineage>
</organism>
<dbReference type="VEuPathDB" id="FungiDB:NECHADRAFT_102064"/>
<accession>C7ZMN8</accession>
<dbReference type="AlphaFoldDB" id="C7ZMN8"/>
<dbReference type="EMBL" id="GG698957">
    <property type="protein sequence ID" value="EEU34703.1"/>
    <property type="molecule type" value="Genomic_DNA"/>
</dbReference>
<dbReference type="KEGG" id="nhe:NECHADRAFT_102064"/>
<protein>
    <submittedName>
        <fullName evidence="1">Uncharacterized protein</fullName>
    </submittedName>
</protein>
<gene>
    <name evidence="1" type="ORF">NECHADRAFT_102064</name>
</gene>
<evidence type="ECO:0000313" key="1">
    <source>
        <dbReference type="EMBL" id="EEU34703.1"/>
    </source>
</evidence>
<name>C7ZMN8_FUSV7</name>
<dbReference type="Proteomes" id="UP000005206">
    <property type="component" value="Chromosome 11"/>
</dbReference>
<dbReference type="HOGENOM" id="CLU_1027086_0_0_1"/>
<keyword evidence="2" id="KW-1185">Reference proteome</keyword>
<reference evidence="1 2" key="1">
    <citation type="journal article" date="2009" name="PLoS Genet.">
        <title>The genome of Nectria haematococca: contribution of supernumerary chromosomes to gene expansion.</title>
        <authorList>
            <person name="Coleman J.J."/>
            <person name="Rounsley S.D."/>
            <person name="Rodriguez-Carres M."/>
            <person name="Kuo A."/>
            <person name="Wasmann C.C."/>
            <person name="Grimwood J."/>
            <person name="Schmutz J."/>
            <person name="Taga M."/>
            <person name="White G.J."/>
            <person name="Zhou S."/>
            <person name="Schwartz D.C."/>
            <person name="Freitag M."/>
            <person name="Ma L.J."/>
            <person name="Danchin E.G."/>
            <person name="Henrissat B."/>
            <person name="Coutinho P.M."/>
            <person name="Nelson D.R."/>
            <person name="Straney D."/>
            <person name="Napoli C.A."/>
            <person name="Barker B.M."/>
            <person name="Gribskov M."/>
            <person name="Rep M."/>
            <person name="Kroken S."/>
            <person name="Molnar I."/>
            <person name="Rensing C."/>
            <person name="Kennell J.C."/>
            <person name="Zamora J."/>
            <person name="Farman M.L."/>
            <person name="Selker E.U."/>
            <person name="Salamov A."/>
            <person name="Shapiro H."/>
            <person name="Pangilinan J."/>
            <person name="Lindquist E."/>
            <person name="Lamers C."/>
            <person name="Grigoriev I.V."/>
            <person name="Geiser D.M."/>
            <person name="Covert S.F."/>
            <person name="Temporini E."/>
            <person name="Vanetten H.D."/>
        </authorList>
    </citation>
    <scope>NUCLEOTIDE SEQUENCE [LARGE SCALE GENOMIC DNA]</scope>
    <source>
        <strain evidence="2">ATCC MYA-4622 / CBS 123669 / FGSC 9596 / NRRL 45880 / 77-13-4</strain>
    </source>
</reference>
<dbReference type="GeneID" id="9678857"/>